<comment type="caution">
    <text evidence="2">The sequence shown here is derived from an EMBL/GenBank/DDBJ whole genome shotgun (WGS) entry which is preliminary data.</text>
</comment>
<evidence type="ECO:0000259" key="1">
    <source>
        <dbReference type="PROSITE" id="PS50943"/>
    </source>
</evidence>
<dbReference type="InterPro" id="IPR010982">
    <property type="entry name" value="Lambda_DNA-bd_dom_sf"/>
</dbReference>
<dbReference type="SUPFAM" id="SSF47413">
    <property type="entry name" value="lambda repressor-like DNA-binding domains"/>
    <property type="match status" value="1"/>
</dbReference>
<reference evidence="2" key="1">
    <citation type="submission" date="2019-08" db="EMBL/GenBank/DDBJ databases">
        <authorList>
            <person name="Kucharzyk K."/>
            <person name="Murdoch R.W."/>
            <person name="Higgins S."/>
            <person name="Loffler F."/>
        </authorList>
    </citation>
    <scope>NUCLEOTIDE SEQUENCE</scope>
</reference>
<dbReference type="Pfam" id="PF01381">
    <property type="entry name" value="HTH_3"/>
    <property type="match status" value="1"/>
</dbReference>
<organism evidence="2">
    <name type="scientific">bioreactor metagenome</name>
    <dbReference type="NCBI Taxonomy" id="1076179"/>
    <lineage>
        <taxon>unclassified sequences</taxon>
        <taxon>metagenomes</taxon>
        <taxon>ecological metagenomes</taxon>
    </lineage>
</organism>
<dbReference type="CDD" id="cd00093">
    <property type="entry name" value="HTH_XRE"/>
    <property type="match status" value="1"/>
</dbReference>
<dbReference type="InterPro" id="IPR001387">
    <property type="entry name" value="Cro/C1-type_HTH"/>
</dbReference>
<dbReference type="Gene3D" id="1.10.260.40">
    <property type="entry name" value="lambda repressor-like DNA-binding domains"/>
    <property type="match status" value="1"/>
</dbReference>
<dbReference type="GO" id="GO:0003677">
    <property type="term" value="F:DNA binding"/>
    <property type="evidence" value="ECO:0007669"/>
    <property type="project" value="InterPro"/>
</dbReference>
<name>A0A644YV11_9ZZZZ</name>
<proteinExistence type="predicted"/>
<evidence type="ECO:0000313" key="2">
    <source>
        <dbReference type="EMBL" id="MPM32450.1"/>
    </source>
</evidence>
<dbReference type="PROSITE" id="PS50943">
    <property type="entry name" value="HTH_CROC1"/>
    <property type="match status" value="1"/>
</dbReference>
<dbReference type="EMBL" id="VSSQ01006365">
    <property type="protein sequence ID" value="MPM32450.1"/>
    <property type="molecule type" value="Genomic_DNA"/>
</dbReference>
<feature type="domain" description="HTH cro/C1-type" evidence="1">
    <location>
        <begin position="8"/>
        <end position="63"/>
    </location>
</feature>
<protein>
    <recommendedName>
        <fullName evidence="1">HTH cro/C1-type domain-containing protein</fullName>
    </recommendedName>
</protein>
<accession>A0A644YV11</accession>
<dbReference type="SMART" id="SM00530">
    <property type="entry name" value="HTH_XRE"/>
    <property type="match status" value="1"/>
</dbReference>
<gene>
    <name evidence="2" type="ORF">SDC9_79012</name>
</gene>
<dbReference type="AlphaFoldDB" id="A0A644YV11"/>
<sequence length="301" mass="35063">MDKLRKKIKARREELGLTQYELAKKLGYKSKSTIAKIEAGKNELNQSKLTAFADALETTPSELMGWKEIKSYYSDEIEKAINMHIYSFVIYLKACCIKLSFQCEKLTDKYYELISCELADDISQRIDFEFYDKILSECFINIDKIGENIPFKDIENIVRNNLKSEIKELVELEFIASLENIYDNINGTNIRNEYLVDNSVSSSICNIITNERESSILDDLTDDINDTMYDELFHDVFKEIIINFVKQLNVRGKEKALDYIKYLKTNDENTEELINKDLLVQLKENDLVRKELNKGLNSKGR</sequence>